<dbReference type="InterPro" id="IPR055287">
    <property type="entry name" value="IL-16-like"/>
</dbReference>
<keyword evidence="3" id="KW-0202">Cytokine</keyword>
<dbReference type="PANTHER" id="PTHR48484">
    <property type="entry name" value="PRO-INTERLEUKIN-16"/>
    <property type="match status" value="1"/>
</dbReference>
<reference evidence="5" key="2">
    <citation type="submission" date="2025-08" db="UniProtKB">
        <authorList>
            <consortium name="Ensembl"/>
        </authorList>
    </citation>
    <scope>IDENTIFICATION</scope>
</reference>
<dbReference type="GO" id="GO:0042609">
    <property type="term" value="F:CD4 receptor binding"/>
    <property type="evidence" value="ECO:0007669"/>
    <property type="project" value="TreeGrafter"/>
</dbReference>
<feature type="compositionally biased region" description="Basic and acidic residues" evidence="4">
    <location>
        <begin position="167"/>
        <end position="181"/>
    </location>
</feature>
<keyword evidence="3" id="KW-0539">Nucleus</keyword>
<dbReference type="Ensembl" id="ENSEEET00000065621.1">
    <property type="protein sequence ID" value="ENSEEEP00000060014.1"/>
    <property type="gene ID" value="ENSEEEG00000025232.1"/>
</dbReference>
<feature type="region of interest" description="Disordered" evidence="4">
    <location>
        <begin position="167"/>
        <end position="187"/>
    </location>
</feature>
<protein>
    <recommendedName>
        <fullName evidence="3">Pro-interleukin-16</fullName>
    </recommendedName>
    <component>
        <recommendedName>
            <fullName evidence="3">Interleukin-16</fullName>
            <shortName evidence="3">IL-16</shortName>
        </recommendedName>
        <alternativeName>
            <fullName evidence="3">Lymphocyte chemoattractant factor</fullName>
            <shortName evidence="3">LCF</shortName>
        </alternativeName>
    </component>
</protein>
<organism evidence="5 6">
    <name type="scientific">Electrophorus electricus</name>
    <name type="common">Electric eel</name>
    <name type="synonym">Gymnotus electricus</name>
    <dbReference type="NCBI Taxonomy" id="8005"/>
    <lineage>
        <taxon>Eukaryota</taxon>
        <taxon>Metazoa</taxon>
        <taxon>Chordata</taxon>
        <taxon>Craniata</taxon>
        <taxon>Vertebrata</taxon>
        <taxon>Euteleostomi</taxon>
        <taxon>Actinopterygii</taxon>
        <taxon>Neopterygii</taxon>
        <taxon>Teleostei</taxon>
        <taxon>Ostariophysi</taxon>
        <taxon>Gymnotiformes</taxon>
        <taxon>Gymnotoidei</taxon>
        <taxon>Gymnotidae</taxon>
        <taxon>Electrophorus</taxon>
    </lineage>
</organism>
<dbReference type="Proteomes" id="UP000314983">
    <property type="component" value="Chromosome 1"/>
</dbReference>
<evidence type="ECO:0000256" key="4">
    <source>
        <dbReference type="SAM" id="MobiDB-lite"/>
    </source>
</evidence>
<comment type="function">
    <text evidence="3">Interleukin-16 stimulates a migratory response in CD4+ lymphocytes, monocytes, and eosinophils. Primes CD4+ T-cells for IL-2 and IL-15 responsiveness. Also induces T-lymphocyte expression of interleukin 2 receptor. Ligand for CD4.</text>
</comment>
<comment type="subunit">
    <text evidence="3">Homotetramer.</text>
</comment>
<sequence>MRLKRHPMIPPALRQSLHLLLKMRRKTQKDSTALGHCPRRSSSSKDPPSEKPPSPESSSSHAATLRTRSLPLNASDGHNQGGLEGDSLEIILSFSTQVSCALMRSMQSLPHSPCPSLSNPWGAMPGSHPDTTDEESLLAEKLPFSPVPDSSEKGFSVSLAELRECTIERGEESEKEDRGPERPLTTPSAACAQSVISALPPQEIQKMIQEVKDLDEDTLKQLEDIHVVILHKEEGAGLGFSIAGGIDQENKATTVRKTSTHVNLLGGGGGGGVANDCHAIGLAVSKTLTGNPLGSSERTADITGFNTLIVSLGSTPGFSPPPQRLCNCTLVYILN</sequence>
<proteinExistence type="predicted"/>
<dbReference type="InterPro" id="IPR020450">
    <property type="entry name" value="IL-16"/>
</dbReference>
<dbReference type="PRINTS" id="PR01931">
    <property type="entry name" value="INTRLEUKIN16"/>
</dbReference>
<dbReference type="GeneTree" id="ENSGT00940000156178"/>
<keyword evidence="3" id="KW-0964">Secreted</keyword>
<evidence type="ECO:0000313" key="6">
    <source>
        <dbReference type="Proteomes" id="UP000314983"/>
    </source>
</evidence>
<evidence type="ECO:0000313" key="5">
    <source>
        <dbReference type="Ensembl" id="ENSEEEP00000060014.1"/>
    </source>
</evidence>
<accession>A0AAY5EU01</accession>
<evidence type="ECO:0000256" key="3">
    <source>
        <dbReference type="RuleBase" id="RU363135"/>
    </source>
</evidence>
<dbReference type="GO" id="GO:0030595">
    <property type="term" value="P:leukocyte chemotaxis"/>
    <property type="evidence" value="ECO:0007669"/>
    <property type="project" value="TreeGrafter"/>
</dbReference>
<dbReference type="GO" id="GO:0005125">
    <property type="term" value="F:cytokine activity"/>
    <property type="evidence" value="ECO:0007669"/>
    <property type="project" value="UniProtKB-KW"/>
</dbReference>
<dbReference type="PANTHER" id="PTHR48484:SF2">
    <property type="entry name" value="PRO-INTERLEUKIN-16"/>
    <property type="match status" value="1"/>
</dbReference>
<reference evidence="5 6" key="1">
    <citation type="submission" date="2020-05" db="EMBL/GenBank/DDBJ databases">
        <title>Electrophorus electricus (electric eel) genome, fEleEle1, primary haplotype.</title>
        <authorList>
            <person name="Myers G."/>
            <person name="Meyer A."/>
            <person name="Fedrigo O."/>
            <person name="Formenti G."/>
            <person name="Rhie A."/>
            <person name="Tracey A."/>
            <person name="Sims Y."/>
            <person name="Jarvis E.D."/>
        </authorList>
    </citation>
    <scope>NUCLEOTIDE SEQUENCE [LARGE SCALE GENOMIC DNA]</scope>
</reference>
<keyword evidence="3" id="KW-0145">Chemotaxis</keyword>
<dbReference type="GO" id="GO:0005615">
    <property type="term" value="C:extracellular space"/>
    <property type="evidence" value="ECO:0007669"/>
    <property type="project" value="UniProtKB-KW"/>
</dbReference>
<keyword evidence="6" id="KW-1185">Reference proteome</keyword>
<dbReference type="GO" id="GO:0050930">
    <property type="term" value="P:induction of positive chemotaxis"/>
    <property type="evidence" value="ECO:0007669"/>
    <property type="project" value="InterPro"/>
</dbReference>
<gene>
    <name evidence="3" type="primary">IL16</name>
</gene>
<evidence type="ECO:0000256" key="1">
    <source>
        <dbReference type="ARBA" id="ARBA00022490"/>
    </source>
</evidence>
<comment type="subcellular location">
    <subcellularLocation>
        <location evidence="3">Cytoplasm</location>
    </subcellularLocation>
    <subcellularLocation>
        <location evidence="3">Nucleus</location>
    </subcellularLocation>
    <subcellularLocation>
        <location evidence="3">Secreted</location>
    </subcellularLocation>
</comment>
<keyword evidence="2" id="KW-0677">Repeat</keyword>
<reference evidence="5" key="3">
    <citation type="submission" date="2025-09" db="UniProtKB">
        <authorList>
            <consortium name="Ensembl"/>
        </authorList>
    </citation>
    <scope>IDENTIFICATION</scope>
</reference>
<dbReference type="GO" id="GO:0005634">
    <property type="term" value="C:nucleus"/>
    <property type="evidence" value="ECO:0007669"/>
    <property type="project" value="UniProtKB-SubCell"/>
</dbReference>
<dbReference type="GO" id="GO:0005737">
    <property type="term" value="C:cytoplasm"/>
    <property type="evidence" value="ECO:0007669"/>
    <property type="project" value="UniProtKB-SubCell"/>
</dbReference>
<feature type="region of interest" description="Disordered" evidence="4">
    <location>
        <begin position="26"/>
        <end position="64"/>
    </location>
</feature>
<keyword evidence="1 3" id="KW-0963">Cytoplasm</keyword>
<evidence type="ECO:0000256" key="2">
    <source>
        <dbReference type="ARBA" id="ARBA00022737"/>
    </source>
</evidence>
<name>A0AAY5EU01_ELEEL</name>
<dbReference type="AlphaFoldDB" id="A0AAY5EU01"/>